<dbReference type="Proteomes" id="UP000598271">
    <property type="component" value="Unassembled WGS sequence"/>
</dbReference>
<accession>A0A8J3D2Y9</accession>
<protein>
    <submittedName>
        <fullName evidence="1">Uncharacterized protein</fullName>
    </submittedName>
</protein>
<sequence>MSPSIPSENTVTIKGIEIVDFLLSQPKIQFPPNTPFLFDISIEHQAFKEEKLISVLTTIGVLTDESKIHLGKLTTICTYSVTGIDDFFEGVIKEYSLKEEIALYLNSTSYSTTRGIMYSQFRGTFLHNAVLPIIANEIFLTRN</sequence>
<evidence type="ECO:0000313" key="1">
    <source>
        <dbReference type="EMBL" id="GHB64099.1"/>
    </source>
</evidence>
<keyword evidence="2" id="KW-1185">Reference proteome</keyword>
<dbReference type="AlphaFoldDB" id="A0A8J3D2Y9"/>
<evidence type="ECO:0000313" key="2">
    <source>
        <dbReference type="Proteomes" id="UP000598271"/>
    </source>
</evidence>
<proteinExistence type="predicted"/>
<dbReference type="RefSeq" id="WP_189563923.1">
    <property type="nucleotide sequence ID" value="NZ_BMXF01000001.1"/>
</dbReference>
<organism evidence="1 2">
    <name type="scientific">Persicitalea jodogahamensis</name>
    <dbReference type="NCBI Taxonomy" id="402147"/>
    <lineage>
        <taxon>Bacteria</taxon>
        <taxon>Pseudomonadati</taxon>
        <taxon>Bacteroidota</taxon>
        <taxon>Cytophagia</taxon>
        <taxon>Cytophagales</taxon>
        <taxon>Spirosomataceae</taxon>
        <taxon>Persicitalea</taxon>
    </lineage>
</organism>
<gene>
    <name evidence="1" type="ORF">GCM10007390_17470</name>
</gene>
<comment type="caution">
    <text evidence="1">The sequence shown here is derived from an EMBL/GenBank/DDBJ whole genome shotgun (WGS) entry which is preliminary data.</text>
</comment>
<dbReference type="EMBL" id="BMXF01000001">
    <property type="protein sequence ID" value="GHB64099.1"/>
    <property type="molecule type" value="Genomic_DNA"/>
</dbReference>
<reference evidence="1 2" key="1">
    <citation type="journal article" date="2014" name="Int. J. Syst. Evol. Microbiol.">
        <title>Complete genome sequence of Corynebacterium casei LMG S-19264T (=DSM 44701T), isolated from a smear-ripened cheese.</title>
        <authorList>
            <consortium name="US DOE Joint Genome Institute (JGI-PGF)"/>
            <person name="Walter F."/>
            <person name="Albersmeier A."/>
            <person name="Kalinowski J."/>
            <person name="Ruckert C."/>
        </authorList>
    </citation>
    <scope>NUCLEOTIDE SEQUENCE [LARGE SCALE GENOMIC DNA]</scope>
    <source>
        <strain evidence="1 2">KCTC 12866</strain>
    </source>
</reference>
<name>A0A8J3D2Y9_9BACT</name>